<comment type="pathway">
    <text evidence="3">Secondary metabolite biosynthesis; terpenoid biosynthesis.</text>
</comment>
<evidence type="ECO:0008006" key="17">
    <source>
        <dbReference type="Google" id="ProtNLM"/>
    </source>
</evidence>
<comment type="subcellular location">
    <subcellularLocation>
        <location evidence="2">Membrane</location>
    </subcellularLocation>
</comment>
<comment type="similarity">
    <text evidence="4">Belongs to the cytochrome P450 family.</text>
</comment>
<keyword evidence="10 13" id="KW-0408">Iron</keyword>
<dbReference type="PANTHER" id="PTHR24305">
    <property type="entry name" value="CYTOCHROME P450"/>
    <property type="match status" value="1"/>
</dbReference>
<dbReference type="Pfam" id="PF00067">
    <property type="entry name" value="p450"/>
    <property type="match status" value="1"/>
</dbReference>
<evidence type="ECO:0000313" key="15">
    <source>
        <dbReference type="EMBL" id="CAK5267572.1"/>
    </source>
</evidence>
<dbReference type="GO" id="GO:0016020">
    <property type="term" value="C:membrane"/>
    <property type="evidence" value="ECO:0007669"/>
    <property type="project" value="UniProtKB-SubCell"/>
</dbReference>
<reference evidence="15" key="1">
    <citation type="submission" date="2023-11" db="EMBL/GenBank/DDBJ databases">
        <authorList>
            <person name="De Vega J J."/>
            <person name="De Vega J J."/>
        </authorList>
    </citation>
    <scope>NUCLEOTIDE SEQUENCE</scope>
</reference>
<name>A0AAD2H4Q7_9AGAR</name>
<evidence type="ECO:0000256" key="12">
    <source>
        <dbReference type="ARBA" id="ARBA00023136"/>
    </source>
</evidence>
<proteinExistence type="inferred from homology"/>
<protein>
    <recommendedName>
        <fullName evidence="17">Cytochrome P450</fullName>
    </recommendedName>
</protein>
<evidence type="ECO:0000256" key="6">
    <source>
        <dbReference type="ARBA" id="ARBA00022692"/>
    </source>
</evidence>
<keyword evidence="12 14" id="KW-0472">Membrane</keyword>
<keyword evidence="7 13" id="KW-0479">Metal-binding</keyword>
<dbReference type="Gene3D" id="1.10.630.10">
    <property type="entry name" value="Cytochrome P450"/>
    <property type="match status" value="1"/>
</dbReference>
<comment type="cofactor">
    <cofactor evidence="1 13">
        <name>heme</name>
        <dbReference type="ChEBI" id="CHEBI:30413"/>
    </cofactor>
</comment>
<evidence type="ECO:0000256" key="13">
    <source>
        <dbReference type="PIRSR" id="PIRSR602401-1"/>
    </source>
</evidence>
<evidence type="ECO:0000256" key="7">
    <source>
        <dbReference type="ARBA" id="ARBA00022723"/>
    </source>
</evidence>
<dbReference type="GO" id="GO:0020037">
    <property type="term" value="F:heme binding"/>
    <property type="evidence" value="ECO:0007669"/>
    <property type="project" value="InterPro"/>
</dbReference>
<dbReference type="PRINTS" id="PR00463">
    <property type="entry name" value="EP450I"/>
</dbReference>
<evidence type="ECO:0000256" key="10">
    <source>
        <dbReference type="ARBA" id="ARBA00023004"/>
    </source>
</evidence>
<dbReference type="GO" id="GO:0016705">
    <property type="term" value="F:oxidoreductase activity, acting on paired donors, with incorporation or reduction of molecular oxygen"/>
    <property type="evidence" value="ECO:0007669"/>
    <property type="project" value="InterPro"/>
</dbReference>
<dbReference type="PANTHER" id="PTHR24305:SF166">
    <property type="entry name" value="CYTOCHROME P450 12A4, MITOCHONDRIAL-RELATED"/>
    <property type="match status" value="1"/>
</dbReference>
<evidence type="ECO:0000256" key="5">
    <source>
        <dbReference type="ARBA" id="ARBA00022617"/>
    </source>
</evidence>
<dbReference type="InterPro" id="IPR001128">
    <property type="entry name" value="Cyt_P450"/>
</dbReference>
<keyword evidence="9" id="KW-0560">Oxidoreductase</keyword>
<evidence type="ECO:0000256" key="8">
    <source>
        <dbReference type="ARBA" id="ARBA00022989"/>
    </source>
</evidence>
<feature type="binding site" description="axial binding residue" evidence="13">
    <location>
        <position position="453"/>
    </location>
    <ligand>
        <name>heme</name>
        <dbReference type="ChEBI" id="CHEBI:30413"/>
    </ligand>
    <ligandPart>
        <name>Fe</name>
        <dbReference type="ChEBI" id="CHEBI:18248"/>
    </ligandPart>
</feature>
<dbReference type="InterPro" id="IPR050121">
    <property type="entry name" value="Cytochrome_P450_monoxygenase"/>
</dbReference>
<comment type="caution">
    <text evidence="15">The sequence shown here is derived from an EMBL/GenBank/DDBJ whole genome shotgun (WGS) entry which is preliminary data.</text>
</comment>
<organism evidence="15 16">
    <name type="scientific">Mycena citricolor</name>
    <dbReference type="NCBI Taxonomy" id="2018698"/>
    <lineage>
        <taxon>Eukaryota</taxon>
        <taxon>Fungi</taxon>
        <taxon>Dikarya</taxon>
        <taxon>Basidiomycota</taxon>
        <taxon>Agaricomycotina</taxon>
        <taxon>Agaricomycetes</taxon>
        <taxon>Agaricomycetidae</taxon>
        <taxon>Agaricales</taxon>
        <taxon>Marasmiineae</taxon>
        <taxon>Mycenaceae</taxon>
        <taxon>Mycena</taxon>
    </lineage>
</organism>
<dbReference type="Proteomes" id="UP001295794">
    <property type="component" value="Unassembled WGS sequence"/>
</dbReference>
<dbReference type="SUPFAM" id="SSF48264">
    <property type="entry name" value="Cytochrome P450"/>
    <property type="match status" value="1"/>
</dbReference>
<keyword evidence="6 14" id="KW-0812">Transmembrane</keyword>
<keyword evidence="16" id="KW-1185">Reference proteome</keyword>
<accession>A0AAD2H4Q7</accession>
<evidence type="ECO:0000256" key="3">
    <source>
        <dbReference type="ARBA" id="ARBA00004721"/>
    </source>
</evidence>
<dbReference type="InterPro" id="IPR036396">
    <property type="entry name" value="Cyt_P450_sf"/>
</dbReference>
<dbReference type="AlphaFoldDB" id="A0AAD2H4Q7"/>
<gene>
    <name evidence="15" type="ORF">MYCIT1_LOCUS10203</name>
</gene>
<dbReference type="GO" id="GO:0005506">
    <property type="term" value="F:iron ion binding"/>
    <property type="evidence" value="ECO:0007669"/>
    <property type="project" value="InterPro"/>
</dbReference>
<dbReference type="InterPro" id="IPR002401">
    <property type="entry name" value="Cyt_P450_E_grp-I"/>
</dbReference>
<dbReference type="PRINTS" id="PR00385">
    <property type="entry name" value="P450"/>
</dbReference>
<evidence type="ECO:0000256" key="4">
    <source>
        <dbReference type="ARBA" id="ARBA00010617"/>
    </source>
</evidence>
<sequence length="514" mass="56050">MSDYTFIVTAGAFFCFAVYKIVVHSRRVKLRGPPSPSFVFGHTQLVAAAQSPAELYSKWSQEYGSIFQIRGPFGSCRLIACDPRAIAHIYALDSWKYCHSPLALKQLTSLTGPMSLIETLGAEHNLQRKIFSPLFGPAALQSYTGWINDCGHKISSAWQSELQSSSEQEIMVDLSTCINNFTFDLIGLIAFAHEFKSLDGEPSPVSSALSALGHAKPSPAAMKILLAAQAFPSLLKLPLPRSILVNNLSDAMDAVVEGMVQKSGTDGPNKSVLGVLLTSGQFSPAQIQVHAKSFLLAGFATTSSSIKWALVELSMHPEKQDRLRTELSVFRDQDPSYDALATGFAYLDAVLRETLRLHPVLSDSTRVALEDDVIPLSRPVQTASGAYVDKLPIAKGTHITTSFFFTSLSKSVWGADASEFKPERWLDDSIPASAKEFPGYSHTMAFLDGPRTCLGKGLALLELRMLLSLLVSRYSFSPKHGPQTKFERAFYLGPHPKVAGEPGAELPIRVKPVV</sequence>
<evidence type="ECO:0000256" key="1">
    <source>
        <dbReference type="ARBA" id="ARBA00001971"/>
    </source>
</evidence>
<evidence type="ECO:0000256" key="11">
    <source>
        <dbReference type="ARBA" id="ARBA00023033"/>
    </source>
</evidence>
<evidence type="ECO:0000256" key="9">
    <source>
        <dbReference type="ARBA" id="ARBA00023002"/>
    </source>
</evidence>
<evidence type="ECO:0000313" key="16">
    <source>
        <dbReference type="Proteomes" id="UP001295794"/>
    </source>
</evidence>
<keyword evidence="5 13" id="KW-0349">Heme</keyword>
<keyword evidence="8 14" id="KW-1133">Transmembrane helix</keyword>
<evidence type="ECO:0000256" key="14">
    <source>
        <dbReference type="SAM" id="Phobius"/>
    </source>
</evidence>
<dbReference type="EMBL" id="CAVNYO010000127">
    <property type="protein sequence ID" value="CAK5267572.1"/>
    <property type="molecule type" value="Genomic_DNA"/>
</dbReference>
<evidence type="ECO:0000256" key="2">
    <source>
        <dbReference type="ARBA" id="ARBA00004370"/>
    </source>
</evidence>
<dbReference type="GO" id="GO:0004497">
    <property type="term" value="F:monooxygenase activity"/>
    <property type="evidence" value="ECO:0007669"/>
    <property type="project" value="UniProtKB-KW"/>
</dbReference>
<feature type="transmembrane region" description="Helical" evidence="14">
    <location>
        <begin position="6"/>
        <end position="23"/>
    </location>
</feature>
<keyword evidence="11" id="KW-0503">Monooxygenase</keyword>